<name>A0A085M4L5_9BILA</name>
<evidence type="ECO:0000256" key="1">
    <source>
        <dbReference type="SAM" id="MobiDB-lite"/>
    </source>
</evidence>
<feature type="region of interest" description="Disordered" evidence="1">
    <location>
        <begin position="1"/>
        <end position="36"/>
    </location>
</feature>
<feature type="compositionally biased region" description="Basic residues" evidence="1">
    <location>
        <begin position="223"/>
        <end position="232"/>
    </location>
</feature>
<feature type="compositionally biased region" description="Basic and acidic residues" evidence="1">
    <location>
        <begin position="1"/>
        <end position="12"/>
    </location>
</feature>
<sequence length="281" mass="32379">MERLEPIGRDAYHYGYGSDEEDAPRSNARDRERNEVDHNANYCTALPLGTADFSEFDTEMENELNSLYRPLEPRIIRSSKAQSDQADIGQNNLDLNLSDEFTLSDEEFLIEQGMKTDEPDNLLYNPTDDDDNQMWIDDHRRSYQPRSSCRKPLPKSDAVLNCPACMALLCLDCQRHVEYSSQYRAMFVQNCTVKMNECLIVQPGASKKRRKEKPKRNSSPSVGKKKFRRSIKREHADSSSDEEDERKNRFHPVFCQSCGTEVAVFDSDGVYHFFNVLASYA</sequence>
<dbReference type="AlphaFoldDB" id="A0A085M4L5"/>
<dbReference type="EMBL" id="KL363231">
    <property type="protein sequence ID" value="KFD52161.1"/>
    <property type="molecule type" value="Genomic_DNA"/>
</dbReference>
<protein>
    <recommendedName>
        <fullName evidence="5">E2F-associated phosphoprotein</fullName>
    </recommendedName>
</protein>
<feature type="region of interest" description="Disordered" evidence="1">
    <location>
        <begin position="204"/>
        <end position="245"/>
    </location>
</feature>
<feature type="compositionally biased region" description="Basic residues" evidence="1">
    <location>
        <begin position="206"/>
        <end position="216"/>
    </location>
</feature>
<reference evidence="2 4" key="1">
    <citation type="journal article" date="2014" name="Nat. Genet.">
        <title>Genome and transcriptome of the porcine whipworm Trichuris suis.</title>
        <authorList>
            <person name="Jex A.R."/>
            <person name="Nejsum P."/>
            <person name="Schwarz E.M."/>
            <person name="Hu L."/>
            <person name="Young N.D."/>
            <person name="Hall R.S."/>
            <person name="Korhonen P.K."/>
            <person name="Liao S."/>
            <person name="Thamsborg S."/>
            <person name="Xia J."/>
            <person name="Xu P."/>
            <person name="Wang S."/>
            <person name="Scheerlinck J.P."/>
            <person name="Hofmann A."/>
            <person name="Sternberg P.W."/>
            <person name="Wang J."/>
            <person name="Gasser R.B."/>
        </authorList>
    </citation>
    <scope>NUCLEOTIDE SEQUENCE [LARGE SCALE GENOMIC DNA]</scope>
    <source>
        <strain evidence="3">DCEP-RM93F</strain>
        <strain evidence="2">DCEP-RM93M</strain>
    </source>
</reference>
<evidence type="ECO:0008006" key="5">
    <source>
        <dbReference type="Google" id="ProtNLM"/>
    </source>
</evidence>
<organism evidence="2 4">
    <name type="scientific">Trichuris suis</name>
    <name type="common">pig whipworm</name>
    <dbReference type="NCBI Taxonomy" id="68888"/>
    <lineage>
        <taxon>Eukaryota</taxon>
        <taxon>Metazoa</taxon>
        <taxon>Ecdysozoa</taxon>
        <taxon>Nematoda</taxon>
        <taxon>Enoplea</taxon>
        <taxon>Dorylaimia</taxon>
        <taxon>Trichinellida</taxon>
        <taxon>Trichuridae</taxon>
        <taxon>Trichuris</taxon>
    </lineage>
</organism>
<dbReference type="Pfam" id="PF10238">
    <property type="entry name" value="Eapp_C"/>
    <property type="match status" value="1"/>
</dbReference>
<evidence type="ECO:0000313" key="2">
    <source>
        <dbReference type="EMBL" id="KFD52161.1"/>
    </source>
</evidence>
<dbReference type="InterPro" id="IPR019370">
    <property type="entry name" value="E2F-assoc_phosphoprotein"/>
</dbReference>
<dbReference type="Proteomes" id="UP000030758">
    <property type="component" value="Unassembled WGS sequence"/>
</dbReference>
<feature type="compositionally biased region" description="Basic and acidic residues" evidence="1">
    <location>
        <begin position="23"/>
        <end position="36"/>
    </location>
</feature>
<gene>
    <name evidence="2" type="ORF">M513_07006</name>
    <name evidence="3" type="ORF">M514_07006</name>
</gene>
<keyword evidence="4" id="KW-1185">Reference proteome</keyword>
<dbReference type="Proteomes" id="UP000030764">
    <property type="component" value="Unassembled WGS sequence"/>
</dbReference>
<dbReference type="EMBL" id="KL367543">
    <property type="protein sequence ID" value="KFD65190.1"/>
    <property type="molecule type" value="Genomic_DNA"/>
</dbReference>
<dbReference type="GO" id="GO:0005634">
    <property type="term" value="C:nucleus"/>
    <property type="evidence" value="ECO:0007669"/>
    <property type="project" value="TreeGrafter"/>
</dbReference>
<dbReference type="OrthoDB" id="122464at2759"/>
<evidence type="ECO:0000313" key="3">
    <source>
        <dbReference type="EMBL" id="KFD65190.1"/>
    </source>
</evidence>
<dbReference type="PANTHER" id="PTHR15967">
    <property type="entry name" value="E2F-ASSOCIATED PHOSPHOPROTEIN"/>
    <property type="match status" value="1"/>
</dbReference>
<evidence type="ECO:0000313" key="4">
    <source>
        <dbReference type="Proteomes" id="UP000030764"/>
    </source>
</evidence>
<accession>A0A085M4L5</accession>
<dbReference type="PANTHER" id="PTHR15967:SF0">
    <property type="entry name" value="E2F-ASSOCIATED PHOSPHOPROTEIN"/>
    <property type="match status" value="1"/>
</dbReference>
<proteinExistence type="predicted"/>